<evidence type="ECO:0000256" key="2">
    <source>
        <dbReference type="ARBA" id="ARBA00023125"/>
    </source>
</evidence>
<accession>A0ABZ2N5M9</accession>
<evidence type="ECO:0000256" key="3">
    <source>
        <dbReference type="ARBA" id="ARBA00023163"/>
    </source>
</evidence>
<evidence type="ECO:0000313" key="6">
    <source>
        <dbReference type="Proteomes" id="UP001387364"/>
    </source>
</evidence>
<dbReference type="PROSITE" id="PS50995">
    <property type="entry name" value="HTH_MARR_2"/>
    <property type="match status" value="1"/>
</dbReference>
<dbReference type="EMBL" id="CP147404">
    <property type="protein sequence ID" value="WXB92602.1"/>
    <property type="molecule type" value="Genomic_DNA"/>
</dbReference>
<keyword evidence="6" id="KW-1185">Reference proteome</keyword>
<dbReference type="InterPro" id="IPR039422">
    <property type="entry name" value="MarR/SlyA-like"/>
</dbReference>
<evidence type="ECO:0000313" key="5">
    <source>
        <dbReference type="EMBL" id="WXB92602.1"/>
    </source>
</evidence>
<name>A0ABZ2N5M9_9BACI</name>
<sequence>MNWMSKFDDPNESTGFLLWRVSQDWQRTITKELSEVGLTHVQFVLLTACDYLVTTESHVTQKKLASFTKINIMMVSDVVRTLQTKGLIERSKNPRDKREILLTPTKEGTEKVKVALPIVERVDQTFFEVLKQDQTNFNKQLLELLDR</sequence>
<evidence type="ECO:0000259" key="4">
    <source>
        <dbReference type="PROSITE" id="PS50995"/>
    </source>
</evidence>
<keyword evidence="1" id="KW-0805">Transcription regulation</keyword>
<dbReference type="Proteomes" id="UP001387364">
    <property type="component" value="Chromosome"/>
</dbReference>
<proteinExistence type="predicted"/>
<feature type="domain" description="HTH marR-type" evidence="4">
    <location>
        <begin position="11"/>
        <end position="147"/>
    </location>
</feature>
<dbReference type="InterPro" id="IPR000835">
    <property type="entry name" value="HTH_MarR-typ"/>
</dbReference>
<keyword evidence="2" id="KW-0238">DNA-binding</keyword>
<gene>
    <name evidence="5" type="ORF">WDJ61_15425</name>
</gene>
<dbReference type="InterPro" id="IPR036390">
    <property type="entry name" value="WH_DNA-bd_sf"/>
</dbReference>
<organism evidence="5 6">
    <name type="scientific">Bacillus kandeliae</name>
    <dbReference type="NCBI Taxonomy" id="3129297"/>
    <lineage>
        <taxon>Bacteria</taxon>
        <taxon>Bacillati</taxon>
        <taxon>Bacillota</taxon>
        <taxon>Bacilli</taxon>
        <taxon>Bacillales</taxon>
        <taxon>Bacillaceae</taxon>
        <taxon>Bacillus</taxon>
    </lineage>
</organism>
<dbReference type="Gene3D" id="1.10.10.10">
    <property type="entry name" value="Winged helix-like DNA-binding domain superfamily/Winged helix DNA-binding domain"/>
    <property type="match status" value="1"/>
</dbReference>
<dbReference type="RefSeq" id="WP_338751265.1">
    <property type="nucleotide sequence ID" value="NZ_CP147404.1"/>
</dbReference>
<dbReference type="SUPFAM" id="SSF46785">
    <property type="entry name" value="Winged helix' DNA-binding domain"/>
    <property type="match status" value="1"/>
</dbReference>
<dbReference type="Pfam" id="PF01047">
    <property type="entry name" value="MarR"/>
    <property type="match status" value="1"/>
</dbReference>
<evidence type="ECO:0000256" key="1">
    <source>
        <dbReference type="ARBA" id="ARBA00023015"/>
    </source>
</evidence>
<reference evidence="5 6" key="1">
    <citation type="submission" date="2024-02" db="EMBL/GenBank/DDBJ databases">
        <title>Seven novel Bacillus-like species.</title>
        <authorList>
            <person name="Liu G."/>
        </authorList>
    </citation>
    <scope>NUCLEOTIDE SEQUENCE [LARGE SCALE GENOMIC DNA]</scope>
    <source>
        <strain evidence="5 6">FJAT-52991</strain>
    </source>
</reference>
<protein>
    <submittedName>
        <fullName evidence="5">MarR family transcriptional regulator</fullName>
    </submittedName>
</protein>
<dbReference type="SMART" id="SM00347">
    <property type="entry name" value="HTH_MARR"/>
    <property type="match status" value="1"/>
</dbReference>
<dbReference type="PANTHER" id="PTHR33164:SF64">
    <property type="entry name" value="TRANSCRIPTIONAL REGULATOR SLYA"/>
    <property type="match status" value="1"/>
</dbReference>
<dbReference type="PANTHER" id="PTHR33164">
    <property type="entry name" value="TRANSCRIPTIONAL REGULATOR, MARR FAMILY"/>
    <property type="match status" value="1"/>
</dbReference>
<dbReference type="InterPro" id="IPR036388">
    <property type="entry name" value="WH-like_DNA-bd_sf"/>
</dbReference>
<keyword evidence="3" id="KW-0804">Transcription</keyword>